<comment type="caution">
    <text evidence="2">The sequence shown here is derived from an EMBL/GenBank/DDBJ whole genome shotgun (WGS) entry which is preliminary data.</text>
</comment>
<dbReference type="VEuPathDB" id="FungiDB:VP01_3651g1"/>
<evidence type="ECO:0000313" key="3">
    <source>
        <dbReference type="Proteomes" id="UP000037035"/>
    </source>
</evidence>
<dbReference type="AlphaFoldDB" id="A0A0L6UUI2"/>
<name>A0A0L6UUI2_9BASI</name>
<organism evidence="2 3">
    <name type="scientific">Puccinia sorghi</name>
    <dbReference type="NCBI Taxonomy" id="27349"/>
    <lineage>
        <taxon>Eukaryota</taxon>
        <taxon>Fungi</taxon>
        <taxon>Dikarya</taxon>
        <taxon>Basidiomycota</taxon>
        <taxon>Pucciniomycotina</taxon>
        <taxon>Pucciniomycetes</taxon>
        <taxon>Pucciniales</taxon>
        <taxon>Pucciniaceae</taxon>
        <taxon>Puccinia</taxon>
    </lineage>
</organism>
<proteinExistence type="predicted"/>
<gene>
    <name evidence="2" type="ORF">VP01_3651g1</name>
</gene>
<keyword evidence="1" id="KW-0812">Transmembrane</keyword>
<keyword evidence="3" id="KW-1185">Reference proteome</keyword>
<reference evidence="2 3" key="1">
    <citation type="submission" date="2015-08" db="EMBL/GenBank/DDBJ databases">
        <title>Next Generation Sequencing and Analysis of the Genome of Puccinia sorghi L Schw, the Causal Agent of Maize Common Rust.</title>
        <authorList>
            <person name="Rochi L."/>
            <person name="Burguener G."/>
            <person name="Darino M."/>
            <person name="Turjanski A."/>
            <person name="Kreff E."/>
            <person name="Dieguez M.J."/>
            <person name="Sacco F."/>
        </authorList>
    </citation>
    <scope>NUCLEOTIDE SEQUENCE [LARGE SCALE GENOMIC DNA]</scope>
    <source>
        <strain evidence="2 3">RO10H11247</strain>
    </source>
</reference>
<keyword evidence="1" id="KW-0472">Membrane</keyword>
<dbReference type="EMBL" id="LAVV01008670">
    <property type="protein sequence ID" value="KNZ52201.1"/>
    <property type="molecule type" value="Genomic_DNA"/>
</dbReference>
<sequence>MSPVIRCVLIGPGETFAYVNDSEIHDISPVGKLKRKHWFEIFGGKWIPQTPTQNHTHQSLEGQTNILFSFSSLEDEPLSLPLSQACLQICQGLLQPYVMVKRQTYSPQHNGQYRITQSNSFLHLAIPQRIGLICFQNDIKLSFNQVKKELYLLKIRLDLCTTYNQYTTGIRNISRGLYRQTIKYFSSFLPEKRGCRLEGRRSLVCSFLAHQDQSRKVCVSQIKGGTAFCQECSVKQRQHVHIYSLGTKEPLFTYKANVCIKNCKLFWVVGAWRINQSFTGACCMFYCFKSLLRTPDLVVYQMMRYSQSYLVSPSPPQLLPLGGWVYLSPQLYRNETFVQGISIPNQWVLLGWPDLITEQTVLGASPRNPIFPLIFHMSSFRTILVIFMPTPHVYYFLIVLIVATIVWEDEKISPVPCQRGLSSLIISNPTPLNLIDCLSPQKEDQNLFDFLILPITESSPPFLPSSILKFWDESHKKRMRKMKEDRDVGDFQGGWLTGCGSRLEWRNNVGEPIYNRASCGMKMSKRMKSINLKKKRGVNPHQLVDIQLLEIYTIVVPLSVKHNKNHIDNNNNDHRERIDLFQVLCYDSL</sequence>
<feature type="transmembrane region" description="Helical" evidence="1">
    <location>
        <begin position="383"/>
        <end position="407"/>
    </location>
</feature>
<evidence type="ECO:0000256" key="1">
    <source>
        <dbReference type="SAM" id="Phobius"/>
    </source>
</evidence>
<keyword evidence="1" id="KW-1133">Transmembrane helix</keyword>
<evidence type="ECO:0000313" key="2">
    <source>
        <dbReference type="EMBL" id="KNZ52201.1"/>
    </source>
</evidence>
<dbReference type="Proteomes" id="UP000037035">
    <property type="component" value="Unassembled WGS sequence"/>
</dbReference>
<accession>A0A0L6UUI2</accession>
<protein>
    <submittedName>
        <fullName evidence="2">Uncharacterized protein</fullName>
    </submittedName>
</protein>